<dbReference type="Pfam" id="PF05002">
    <property type="entry name" value="SGS"/>
    <property type="match status" value="1"/>
</dbReference>
<dbReference type="SUPFAM" id="SSF49764">
    <property type="entry name" value="HSP20-like chaperones"/>
    <property type="match status" value="1"/>
</dbReference>
<comment type="similarity">
    <text evidence="1">Belongs to the SGT1 family.</text>
</comment>
<gene>
    <name evidence="5" type="ORF">AaE_010231</name>
</gene>
<protein>
    <recommendedName>
        <fullName evidence="7">SGS domain-containing protein</fullName>
    </recommendedName>
</protein>
<dbReference type="PROSITE" id="PS51048">
    <property type="entry name" value="SGS"/>
    <property type="match status" value="1"/>
</dbReference>
<comment type="caution">
    <text evidence="5">The sequence shown here is derived from an EMBL/GenBank/DDBJ whole genome shotgun (WGS) entry which is preliminary data.</text>
</comment>
<evidence type="ECO:0000313" key="6">
    <source>
        <dbReference type="Proteomes" id="UP000469452"/>
    </source>
</evidence>
<dbReference type="Proteomes" id="UP000469452">
    <property type="component" value="Unassembled WGS sequence"/>
</dbReference>
<dbReference type="GO" id="GO:0051087">
    <property type="term" value="F:protein-folding chaperone binding"/>
    <property type="evidence" value="ECO:0007669"/>
    <property type="project" value="InterPro"/>
</dbReference>
<dbReference type="EMBL" id="VJMI01016205">
    <property type="protein sequence ID" value="KAF0720937.1"/>
    <property type="molecule type" value="Genomic_DNA"/>
</dbReference>
<dbReference type="InterPro" id="IPR008978">
    <property type="entry name" value="HSP20-like_chaperone"/>
</dbReference>
<dbReference type="InterPro" id="IPR019734">
    <property type="entry name" value="TPR_rpt"/>
</dbReference>
<sequence length="356" mass="39772">MAKAAANAYFVEEEFELAVQKYTEALKEFPTDADALSKRSGAYLKLNQLQSALHDASAALEVDPNLRMAHYRQGVALFGVERFREALKSFLKGKELAGNQENVLSRFKTWIRKCEAEIEGTTTYPLQHLDDDTNAVDTSTAHDCNSPARDAIVVPAAPLFRHEWYQSSTHVTVSVFQKHLKPGDVVVHFDTHQCLVKFTIDGTQVTALDLSLFGAIDPVESSFRVSTVKVEIKMNKADGGPWDQLERAAVASVPSSSAPIVREVPAKPYASNRDWNQIDKRLTEELEQEKPEGEAAMQKLFADIYAKADESTRRAMNKSFQTSGGTVLSTNWNEVGTKDYEKERPVPDGMQWKKWG</sequence>
<proteinExistence type="inferred from homology"/>
<dbReference type="InterPro" id="IPR007052">
    <property type="entry name" value="CS_dom"/>
</dbReference>
<feature type="domain" description="CS" evidence="4">
    <location>
        <begin position="157"/>
        <end position="246"/>
    </location>
</feature>
<dbReference type="Pfam" id="PF04969">
    <property type="entry name" value="CS"/>
    <property type="match status" value="1"/>
</dbReference>
<dbReference type="SMART" id="SM00028">
    <property type="entry name" value="TPR"/>
    <property type="match status" value="3"/>
</dbReference>
<dbReference type="PANTHER" id="PTHR45862">
    <property type="entry name" value="PROTEIN SGT1 HOMOLOG"/>
    <property type="match status" value="1"/>
</dbReference>
<dbReference type="CDD" id="cd06466">
    <property type="entry name" value="p23_CS_SGT1_like"/>
    <property type="match status" value="1"/>
</dbReference>
<keyword evidence="2" id="KW-0802">TPR repeat</keyword>
<dbReference type="Gene3D" id="1.25.40.10">
    <property type="entry name" value="Tetratricopeptide repeat domain"/>
    <property type="match status" value="1"/>
</dbReference>
<dbReference type="PROSITE" id="PS51203">
    <property type="entry name" value="CS"/>
    <property type="match status" value="1"/>
</dbReference>
<dbReference type="InterPro" id="IPR007699">
    <property type="entry name" value="SGS_dom"/>
</dbReference>
<dbReference type="InterPro" id="IPR044563">
    <property type="entry name" value="Sgt1-like"/>
</dbReference>
<evidence type="ECO:0000259" key="3">
    <source>
        <dbReference type="PROSITE" id="PS51048"/>
    </source>
</evidence>
<dbReference type="PROSITE" id="PS50005">
    <property type="entry name" value="TPR"/>
    <property type="match status" value="1"/>
</dbReference>
<evidence type="ECO:0000256" key="2">
    <source>
        <dbReference type="PROSITE-ProRule" id="PRU00339"/>
    </source>
</evidence>
<feature type="repeat" description="TPR" evidence="2">
    <location>
        <begin position="33"/>
        <end position="66"/>
    </location>
</feature>
<reference evidence="5 6" key="1">
    <citation type="submission" date="2019-06" db="EMBL/GenBank/DDBJ databases">
        <title>Genomics analysis of Aphanomyces spp. identifies a new class of oomycete effector associated with host adaptation.</title>
        <authorList>
            <person name="Gaulin E."/>
        </authorList>
    </citation>
    <scope>NUCLEOTIDE SEQUENCE [LARGE SCALE GENOMIC DNA]</scope>
    <source>
        <strain evidence="5 6">E</strain>
    </source>
</reference>
<accession>A0A6A4ZZD5</accession>
<evidence type="ECO:0008006" key="7">
    <source>
        <dbReference type="Google" id="ProtNLM"/>
    </source>
</evidence>
<name>A0A6A4ZZD5_APHAT</name>
<feature type="domain" description="SGS" evidence="3">
    <location>
        <begin position="263"/>
        <end position="356"/>
    </location>
</feature>
<organism evidence="5 6">
    <name type="scientific">Aphanomyces astaci</name>
    <name type="common">Crayfish plague agent</name>
    <dbReference type="NCBI Taxonomy" id="112090"/>
    <lineage>
        <taxon>Eukaryota</taxon>
        <taxon>Sar</taxon>
        <taxon>Stramenopiles</taxon>
        <taxon>Oomycota</taxon>
        <taxon>Saprolegniomycetes</taxon>
        <taxon>Saprolegniales</taxon>
        <taxon>Verrucalvaceae</taxon>
        <taxon>Aphanomyces</taxon>
    </lineage>
</organism>
<dbReference type="AlphaFoldDB" id="A0A6A4ZZD5"/>
<dbReference type="SUPFAM" id="SSF48452">
    <property type="entry name" value="TPR-like"/>
    <property type="match status" value="1"/>
</dbReference>
<evidence type="ECO:0000313" key="5">
    <source>
        <dbReference type="EMBL" id="KAF0720937.1"/>
    </source>
</evidence>
<dbReference type="Gene3D" id="2.60.40.790">
    <property type="match status" value="1"/>
</dbReference>
<dbReference type="InterPro" id="IPR011990">
    <property type="entry name" value="TPR-like_helical_dom_sf"/>
</dbReference>
<dbReference type="VEuPathDB" id="FungiDB:H257_04691"/>
<evidence type="ECO:0000256" key="1">
    <source>
        <dbReference type="ARBA" id="ARBA00008509"/>
    </source>
</evidence>
<evidence type="ECO:0000259" key="4">
    <source>
        <dbReference type="PROSITE" id="PS51203"/>
    </source>
</evidence>